<comment type="caution">
    <text evidence="11">The sequence shown here is derived from an EMBL/GenBank/DDBJ whole genome shotgun (WGS) entry which is preliminary data.</text>
</comment>
<dbReference type="Gene3D" id="3.10.10.10">
    <property type="entry name" value="HIV Type 1 Reverse Transcriptase, subunit A, domain 1"/>
    <property type="match status" value="1"/>
</dbReference>
<keyword evidence="7" id="KW-0695">RNA-directed DNA polymerase</keyword>
<dbReference type="InterPro" id="IPR043502">
    <property type="entry name" value="DNA/RNA_pol_sf"/>
</dbReference>
<reference evidence="11" key="1">
    <citation type="submission" date="2021-02" db="EMBL/GenBank/DDBJ databases">
        <authorList>
            <person name="Nieuwenhuis M."/>
            <person name="Van De Peppel L.J.J."/>
        </authorList>
    </citation>
    <scope>NUCLEOTIDE SEQUENCE</scope>
    <source>
        <strain evidence="11">D49</strain>
    </source>
</reference>
<evidence type="ECO:0000256" key="4">
    <source>
        <dbReference type="ARBA" id="ARBA00022722"/>
    </source>
</evidence>
<dbReference type="SUPFAM" id="SSF50630">
    <property type="entry name" value="Acid proteases"/>
    <property type="match status" value="1"/>
</dbReference>
<dbReference type="AlphaFoldDB" id="A0A9P7GGA6"/>
<dbReference type="Pfam" id="PF17921">
    <property type="entry name" value="Integrase_H2C2"/>
    <property type="match status" value="1"/>
</dbReference>
<evidence type="ECO:0000256" key="2">
    <source>
        <dbReference type="ARBA" id="ARBA00022679"/>
    </source>
</evidence>
<evidence type="ECO:0000256" key="1">
    <source>
        <dbReference type="ARBA" id="ARBA00012493"/>
    </source>
</evidence>
<protein>
    <recommendedName>
        <fullName evidence="1">RNA-directed DNA polymerase</fullName>
        <ecNumber evidence="1">2.7.7.49</ecNumber>
    </recommendedName>
</protein>
<dbReference type="PANTHER" id="PTHR37984:SF5">
    <property type="entry name" value="PROTEIN NYNRIN-LIKE"/>
    <property type="match status" value="1"/>
</dbReference>
<dbReference type="GO" id="GO:0003964">
    <property type="term" value="F:RNA-directed DNA polymerase activity"/>
    <property type="evidence" value="ECO:0007669"/>
    <property type="project" value="UniProtKB-KW"/>
</dbReference>
<evidence type="ECO:0000256" key="5">
    <source>
        <dbReference type="ARBA" id="ARBA00022759"/>
    </source>
</evidence>
<dbReference type="GO" id="GO:0016787">
    <property type="term" value="F:hydrolase activity"/>
    <property type="evidence" value="ECO:0007669"/>
    <property type="project" value="UniProtKB-KW"/>
</dbReference>
<keyword evidence="6" id="KW-0378">Hydrolase</keyword>
<feature type="non-terminal residue" evidence="11">
    <location>
        <position position="1"/>
    </location>
</feature>
<keyword evidence="12" id="KW-1185">Reference proteome</keyword>
<evidence type="ECO:0000256" key="8">
    <source>
        <dbReference type="SAM" id="MobiDB-lite"/>
    </source>
</evidence>
<feature type="region of interest" description="Disordered" evidence="8">
    <location>
        <begin position="914"/>
        <end position="938"/>
    </location>
</feature>
<dbReference type="InterPro" id="IPR041373">
    <property type="entry name" value="RT_RNaseH"/>
</dbReference>
<dbReference type="Proteomes" id="UP000717328">
    <property type="component" value="Unassembled WGS sequence"/>
</dbReference>
<evidence type="ECO:0000256" key="7">
    <source>
        <dbReference type="ARBA" id="ARBA00022918"/>
    </source>
</evidence>
<evidence type="ECO:0000259" key="9">
    <source>
        <dbReference type="Pfam" id="PF17917"/>
    </source>
</evidence>
<evidence type="ECO:0000256" key="3">
    <source>
        <dbReference type="ARBA" id="ARBA00022695"/>
    </source>
</evidence>
<evidence type="ECO:0000259" key="10">
    <source>
        <dbReference type="Pfam" id="PF17921"/>
    </source>
</evidence>
<accession>A0A9P7GGA6</accession>
<feature type="domain" description="Integrase zinc-binding" evidence="10">
    <location>
        <begin position="1111"/>
        <end position="1148"/>
    </location>
</feature>
<dbReference type="Gene3D" id="3.30.70.270">
    <property type="match status" value="2"/>
</dbReference>
<evidence type="ECO:0000313" key="11">
    <source>
        <dbReference type="EMBL" id="KAG5649478.1"/>
    </source>
</evidence>
<dbReference type="EC" id="2.7.7.49" evidence="1"/>
<dbReference type="InterPro" id="IPR050951">
    <property type="entry name" value="Retrovirus_Pol_polyprotein"/>
</dbReference>
<feature type="non-terminal residue" evidence="11">
    <location>
        <position position="1149"/>
    </location>
</feature>
<gene>
    <name evidence="11" type="ORF">H0H81_003591</name>
</gene>
<feature type="region of interest" description="Disordered" evidence="8">
    <location>
        <begin position="977"/>
        <end position="1027"/>
    </location>
</feature>
<feature type="domain" description="Reverse transcriptase RNase H-like" evidence="9">
    <location>
        <begin position="796"/>
        <end position="900"/>
    </location>
</feature>
<evidence type="ECO:0000313" key="12">
    <source>
        <dbReference type="Proteomes" id="UP000717328"/>
    </source>
</evidence>
<dbReference type="SUPFAM" id="SSF56672">
    <property type="entry name" value="DNA/RNA polymerases"/>
    <property type="match status" value="1"/>
</dbReference>
<evidence type="ECO:0000256" key="6">
    <source>
        <dbReference type="ARBA" id="ARBA00022801"/>
    </source>
</evidence>
<dbReference type="Pfam" id="PF13650">
    <property type="entry name" value="Asp_protease_2"/>
    <property type="match status" value="1"/>
</dbReference>
<keyword evidence="4" id="KW-0540">Nuclease</keyword>
<dbReference type="CDD" id="cd01647">
    <property type="entry name" value="RT_LTR"/>
    <property type="match status" value="1"/>
</dbReference>
<keyword evidence="2" id="KW-0808">Transferase</keyword>
<dbReference type="InterPro" id="IPR043128">
    <property type="entry name" value="Rev_trsase/Diguanyl_cyclase"/>
</dbReference>
<dbReference type="EMBL" id="JABCKI010000963">
    <property type="protein sequence ID" value="KAG5649478.1"/>
    <property type="molecule type" value="Genomic_DNA"/>
</dbReference>
<proteinExistence type="predicted"/>
<reference evidence="11" key="2">
    <citation type="submission" date="2021-10" db="EMBL/GenBank/DDBJ databases">
        <title>Phylogenomics reveals ancestral predisposition of the termite-cultivated fungus Termitomyces towards a domesticated lifestyle.</title>
        <authorList>
            <person name="Auxier B."/>
            <person name="Grum-Grzhimaylo A."/>
            <person name="Cardenas M.E."/>
            <person name="Lodge J.D."/>
            <person name="Laessoe T."/>
            <person name="Pedersen O."/>
            <person name="Smith M.E."/>
            <person name="Kuyper T.W."/>
            <person name="Franco-Molano E.A."/>
            <person name="Baroni T.J."/>
            <person name="Aanen D.K."/>
        </authorList>
    </citation>
    <scope>NUCLEOTIDE SEQUENCE</scope>
    <source>
        <strain evidence="11">D49</strain>
    </source>
</reference>
<dbReference type="CDD" id="cd00303">
    <property type="entry name" value="retropepsin_like"/>
    <property type="match status" value="1"/>
</dbReference>
<dbReference type="Gene3D" id="1.10.340.70">
    <property type="match status" value="1"/>
</dbReference>
<feature type="compositionally biased region" description="Basic and acidic residues" evidence="8">
    <location>
        <begin position="993"/>
        <end position="1014"/>
    </location>
</feature>
<name>A0A9P7GGA6_9AGAR</name>
<dbReference type="GO" id="GO:0004519">
    <property type="term" value="F:endonuclease activity"/>
    <property type="evidence" value="ECO:0007669"/>
    <property type="project" value="UniProtKB-KW"/>
</dbReference>
<dbReference type="InterPro" id="IPR041588">
    <property type="entry name" value="Integrase_H2C2"/>
</dbReference>
<dbReference type="PANTHER" id="PTHR37984">
    <property type="entry name" value="PROTEIN CBG26694"/>
    <property type="match status" value="1"/>
</dbReference>
<dbReference type="Gene3D" id="2.40.70.10">
    <property type="entry name" value="Acid Proteases"/>
    <property type="match status" value="1"/>
</dbReference>
<dbReference type="Pfam" id="PF17917">
    <property type="entry name" value="RT_RNaseH"/>
    <property type="match status" value="1"/>
</dbReference>
<keyword evidence="5" id="KW-0255">Endonuclease</keyword>
<dbReference type="InterPro" id="IPR021109">
    <property type="entry name" value="Peptidase_aspartic_dom_sf"/>
</dbReference>
<dbReference type="OrthoDB" id="5599163at2759"/>
<keyword evidence="3" id="KW-0548">Nucleotidyltransferase</keyword>
<organism evidence="11 12">
    <name type="scientific">Sphagnurus paluster</name>
    <dbReference type="NCBI Taxonomy" id="117069"/>
    <lineage>
        <taxon>Eukaryota</taxon>
        <taxon>Fungi</taxon>
        <taxon>Dikarya</taxon>
        <taxon>Basidiomycota</taxon>
        <taxon>Agaricomycotina</taxon>
        <taxon>Agaricomycetes</taxon>
        <taxon>Agaricomycetidae</taxon>
        <taxon>Agaricales</taxon>
        <taxon>Tricholomatineae</taxon>
        <taxon>Lyophyllaceae</taxon>
        <taxon>Sphagnurus</taxon>
    </lineage>
</organism>
<feature type="compositionally biased region" description="Acidic residues" evidence="8">
    <location>
        <begin position="978"/>
        <end position="992"/>
    </location>
</feature>
<sequence>SGAVFDRVLGSNVTVSVEELCSIAPEIRGKFREAVTQKRVATTMIEVEPETVEEIRSPAYIEELEAVPILSSRVPSQAPHSNVAEDYYDIYLRSLAPGETPERLTVAKETRSLRSIFMNIDTMEQVECIVDSGSQIVAMSEEVCHELKIKYDPSVILNMQSANGCLDPSLGLARNVPCTIGDLTLYLQIHVIRNPAYDILLGRPFDVLTSSNVKTYPDGNTVVTITDPNSGDVLAIPTFAPSSGSYLTSIPKSSQEAPSIFAIPRRAPRPAYPSTPTLTLDTPTSGPTAQLTLQTPPIVEALAGQNPQQLFNAQNIPRIMPRPPRQSDGRRPAHIPHPHTVFPLETAEAAGAETLVAKIKGVQTKKKYKPVAQKVRSVVASCPDDFRIERKIIGDPLASMPKLDPNPAPFRPQGRYTEERMLQLDREHPGFLTEAERRIMHDLMCKHNQAFAWEDEERGSFRSDFFPPVNIPVVEHTPWIERNIPIPPGIYEEVCSIIRSKMAAGVYEPSNSSYRSRWFCTMKKNGKLRIVHSLEPLNRVTIRHSGVTPLPDHVAEQFAGKICGAMLDLFVGYNERLLAPESRDLTTFQTPFGALRLITLPMGWSNSVPIFHDDVTYILQPEIPDKTIPYIDDVPIKGPDNWHIVPETGLPATHPANPGVRLAIWEFFQDVNRILQRMKYCGGTFSGRKLQLCVERFKVLGHICTPQGRIPEESRLQLLRNWGPCKDISELRAWLGTVGVLRIFVKDFAHRAHNLVKLTRKDQPFEFGPEQREAQVDIVNALEAAKPLVPVDYKSDRPVILAVDTSHIAVGFYLCQMDETAPARRVYCRFGSITLNARESCFSQPKLELYGVFRALGAFRLYIIGVRNLILEVDARYIKGMLSNPDIQPSASINRWITAILMFDFKLVHVKGTHHGPDGLSRRPPQPGDPEPTEEEDEEIFEDWVDRMYGFMHIIQPLIPPRPPLSIVEVFAGAQISSEEEDDDEEEADDAEDRPLPTHRDLVRRNPPRNRDPDTGLPAPQINRTEKIRPVKPIEEEIPYEAVPRSYKAQLEDARIIKVRKWLEDFKRPEGMEDKKLATFVRFATGFFLDGTRLWRRRRDGAHQLFARPESRIAILKAVHDDLGHRGFYATRAALTDRFWWPQVRADVV</sequence>